<dbReference type="Pfam" id="PF21082">
    <property type="entry name" value="MS_channel_3rd"/>
    <property type="match status" value="1"/>
</dbReference>
<evidence type="ECO:0000259" key="9">
    <source>
        <dbReference type="Pfam" id="PF00924"/>
    </source>
</evidence>
<proteinExistence type="inferred from homology"/>
<dbReference type="InterPro" id="IPR052702">
    <property type="entry name" value="MscS-like_channel"/>
</dbReference>
<feature type="domain" description="Mechanosensitive ion channel MscS" evidence="9">
    <location>
        <begin position="346"/>
        <end position="413"/>
    </location>
</feature>
<name>A0A928Z483_9CYAN</name>
<dbReference type="GO" id="GO:0055085">
    <property type="term" value="P:transmembrane transport"/>
    <property type="evidence" value="ECO:0007669"/>
    <property type="project" value="InterPro"/>
</dbReference>
<evidence type="ECO:0000259" key="10">
    <source>
        <dbReference type="Pfam" id="PF21082"/>
    </source>
</evidence>
<evidence type="ECO:0000313" key="12">
    <source>
        <dbReference type="EMBL" id="MBE9030063.1"/>
    </source>
</evidence>
<comment type="caution">
    <text evidence="12">The sequence shown here is derived from an EMBL/GenBank/DDBJ whole genome shotgun (WGS) entry which is preliminary data.</text>
</comment>
<dbReference type="InterPro" id="IPR010920">
    <property type="entry name" value="LSM_dom_sf"/>
</dbReference>
<keyword evidence="5 7" id="KW-1133">Transmembrane helix</keyword>
<comment type="subcellular location">
    <subcellularLocation>
        <location evidence="1">Cell membrane</location>
        <topology evidence="1">Multi-pass membrane protein</topology>
    </subcellularLocation>
</comment>
<evidence type="ECO:0000256" key="7">
    <source>
        <dbReference type="SAM" id="Phobius"/>
    </source>
</evidence>
<evidence type="ECO:0000259" key="11">
    <source>
        <dbReference type="Pfam" id="PF21088"/>
    </source>
</evidence>
<evidence type="ECO:0000256" key="3">
    <source>
        <dbReference type="ARBA" id="ARBA00022475"/>
    </source>
</evidence>
<dbReference type="Proteomes" id="UP000625316">
    <property type="component" value="Unassembled WGS sequence"/>
</dbReference>
<evidence type="ECO:0000256" key="5">
    <source>
        <dbReference type="ARBA" id="ARBA00022989"/>
    </source>
</evidence>
<feature type="transmembrane region" description="Helical" evidence="7">
    <location>
        <begin position="305"/>
        <end position="323"/>
    </location>
</feature>
<dbReference type="SUPFAM" id="SSF50182">
    <property type="entry name" value="Sm-like ribonucleoproteins"/>
    <property type="match status" value="1"/>
</dbReference>
<dbReference type="InterPro" id="IPR006685">
    <property type="entry name" value="MscS_channel_2nd"/>
</dbReference>
<feature type="domain" description="Mechanosensitive ion channel MscS C-terminal" evidence="10">
    <location>
        <begin position="422"/>
        <end position="502"/>
    </location>
</feature>
<dbReference type="Pfam" id="PF21088">
    <property type="entry name" value="MS_channel_1st"/>
    <property type="match status" value="1"/>
</dbReference>
<dbReference type="InterPro" id="IPR049278">
    <property type="entry name" value="MS_channel_C"/>
</dbReference>
<feature type="transmembrane region" description="Helical" evidence="7">
    <location>
        <begin position="158"/>
        <end position="181"/>
    </location>
</feature>
<dbReference type="PANTHER" id="PTHR30347:SF1">
    <property type="entry name" value="MECHANOSENSITIVE CHANNEL MSCK"/>
    <property type="match status" value="1"/>
</dbReference>
<reference evidence="12" key="1">
    <citation type="submission" date="2020-10" db="EMBL/GenBank/DDBJ databases">
        <authorList>
            <person name="Castelo-Branco R."/>
            <person name="Eusebio N."/>
            <person name="Adriana R."/>
            <person name="Vieira A."/>
            <person name="Brugerolle De Fraissinette N."/>
            <person name="Rezende De Castro R."/>
            <person name="Schneider M.P."/>
            <person name="Vasconcelos V."/>
            <person name="Leao P.N."/>
        </authorList>
    </citation>
    <scope>NUCLEOTIDE SEQUENCE</scope>
    <source>
        <strain evidence="12">LEGE 11480</strain>
    </source>
</reference>
<keyword evidence="6 7" id="KW-0472">Membrane</keyword>
<gene>
    <name evidence="12" type="ORF">IQ266_10020</name>
</gene>
<evidence type="ECO:0000256" key="6">
    <source>
        <dbReference type="ARBA" id="ARBA00023136"/>
    </source>
</evidence>
<evidence type="ECO:0000256" key="8">
    <source>
        <dbReference type="SAM" id="SignalP"/>
    </source>
</evidence>
<keyword evidence="3" id="KW-1003">Cell membrane</keyword>
<dbReference type="InterPro" id="IPR049142">
    <property type="entry name" value="MS_channel_1st"/>
</dbReference>
<organism evidence="12 13">
    <name type="scientific">Romeriopsis navalis LEGE 11480</name>
    <dbReference type="NCBI Taxonomy" id="2777977"/>
    <lineage>
        <taxon>Bacteria</taxon>
        <taxon>Bacillati</taxon>
        <taxon>Cyanobacteriota</taxon>
        <taxon>Cyanophyceae</taxon>
        <taxon>Leptolyngbyales</taxon>
        <taxon>Leptolyngbyaceae</taxon>
        <taxon>Romeriopsis</taxon>
        <taxon>Romeriopsis navalis</taxon>
    </lineage>
</organism>
<feature type="signal peptide" evidence="8">
    <location>
        <begin position="1"/>
        <end position="36"/>
    </location>
</feature>
<protein>
    <submittedName>
        <fullName evidence="12">Mechanosensitive ion channel</fullName>
    </submittedName>
</protein>
<comment type="similarity">
    <text evidence="2">Belongs to the MscS (TC 1.A.23) family.</text>
</comment>
<sequence>MSKLWCLIKPLRQWLMISLCSLLFVCLSSGSRQTIAQTLPRVIDQPTPQAEVIFEGQTLFRLSNAGDFKAADRAELVMLRLNQALKTGDANNLPQVTIVPQDRLRELELNGKTLLTVTSQDLQGTETIVQQADLWAEQIRAVLNRAIIQRSSDYINRAIWLAIGIFAGTIGLQVLLSWLRLRLMHQIAKITDSHPDNPTPSVWAIDLLIWIVRTGIWIASLLYITNQFPLTRRWSYEFSRTFGKSISAPILTLGNISYTLVELMTLGVIIIAWIIVTSLLSSWLQKTVLKIIRIDRGTQEIITTFVRYSLILVGILVLLQAWGVNISSLAIIASALGLGIGFGLQDLAKNISGGFVLLFERLIQVGDFVEVNTNKGTIERIGTRSTQIRTTDNISIIVPNVRFLEEEVINWSHSNPISRLHIPIGVAYGTDPYQVKTVLLEVADSHADVLSGPAPQVFFKEFGDNSLNFELLVWTEHPDRQLTLISDLNYRIHDILKTQNIEVPFPQRDLHIKSAQLSLSPEIEQALRKHLDPEA</sequence>
<evidence type="ECO:0000256" key="1">
    <source>
        <dbReference type="ARBA" id="ARBA00004651"/>
    </source>
</evidence>
<feature type="transmembrane region" description="Helical" evidence="7">
    <location>
        <begin position="202"/>
        <end position="224"/>
    </location>
</feature>
<keyword evidence="8" id="KW-0732">Signal</keyword>
<dbReference type="AlphaFoldDB" id="A0A928Z483"/>
<evidence type="ECO:0000256" key="2">
    <source>
        <dbReference type="ARBA" id="ARBA00008017"/>
    </source>
</evidence>
<dbReference type="GO" id="GO:0005886">
    <property type="term" value="C:plasma membrane"/>
    <property type="evidence" value="ECO:0007669"/>
    <property type="project" value="UniProtKB-SubCell"/>
</dbReference>
<dbReference type="InterPro" id="IPR011066">
    <property type="entry name" value="MscS_channel_C_sf"/>
</dbReference>
<dbReference type="PANTHER" id="PTHR30347">
    <property type="entry name" value="POTASSIUM CHANNEL RELATED"/>
    <property type="match status" value="1"/>
</dbReference>
<feature type="chain" id="PRO_5037612082" evidence="8">
    <location>
        <begin position="37"/>
        <end position="535"/>
    </location>
</feature>
<dbReference type="Pfam" id="PF00924">
    <property type="entry name" value="MS_channel_2nd"/>
    <property type="match status" value="1"/>
</dbReference>
<dbReference type="SUPFAM" id="SSF82861">
    <property type="entry name" value="Mechanosensitive channel protein MscS (YggB), transmembrane region"/>
    <property type="match status" value="1"/>
</dbReference>
<evidence type="ECO:0000256" key="4">
    <source>
        <dbReference type="ARBA" id="ARBA00022692"/>
    </source>
</evidence>
<evidence type="ECO:0000313" key="13">
    <source>
        <dbReference type="Proteomes" id="UP000625316"/>
    </source>
</evidence>
<keyword evidence="13" id="KW-1185">Reference proteome</keyword>
<feature type="domain" description="Mechanosensitive ion channel transmembrane helices 2/3" evidence="11">
    <location>
        <begin position="305"/>
        <end position="345"/>
    </location>
</feature>
<keyword evidence="4 7" id="KW-0812">Transmembrane</keyword>
<dbReference type="Gene3D" id="2.30.30.60">
    <property type="match status" value="1"/>
</dbReference>
<dbReference type="EMBL" id="JADEXQ010000028">
    <property type="protein sequence ID" value="MBE9030063.1"/>
    <property type="molecule type" value="Genomic_DNA"/>
</dbReference>
<dbReference type="Gene3D" id="1.10.287.1260">
    <property type="match status" value="1"/>
</dbReference>
<accession>A0A928Z483</accession>
<feature type="transmembrane region" description="Helical" evidence="7">
    <location>
        <begin position="263"/>
        <end position="284"/>
    </location>
</feature>
<dbReference type="SUPFAM" id="SSF82689">
    <property type="entry name" value="Mechanosensitive channel protein MscS (YggB), C-terminal domain"/>
    <property type="match status" value="1"/>
</dbReference>
<dbReference type="InterPro" id="IPR023408">
    <property type="entry name" value="MscS_beta-dom_sf"/>
</dbReference>
<dbReference type="InterPro" id="IPR011014">
    <property type="entry name" value="MscS_channel_TM-2"/>
</dbReference>
<dbReference type="Gene3D" id="3.30.70.100">
    <property type="match status" value="1"/>
</dbReference>
<dbReference type="RefSeq" id="WP_264324890.1">
    <property type="nucleotide sequence ID" value="NZ_JADEXQ010000028.1"/>
</dbReference>